<feature type="region of interest" description="Disordered" evidence="9">
    <location>
        <begin position="815"/>
        <end position="837"/>
    </location>
</feature>
<feature type="region of interest" description="Disordered" evidence="9">
    <location>
        <begin position="529"/>
        <end position="570"/>
    </location>
</feature>
<keyword evidence="5" id="KW-0053">Apoptosis</keyword>
<dbReference type="PANTHER" id="PTHR47901">
    <property type="entry name" value="CASPASE RECRUITMENT DOMAIN-CONTAINING PROTEIN 18"/>
    <property type="match status" value="1"/>
</dbReference>
<dbReference type="Gene3D" id="3.40.50.1460">
    <property type="match status" value="1"/>
</dbReference>
<dbReference type="GO" id="GO:0006915">
    <property type="term" value="P:apoptotic process"/>
    <property type="evidence" value="ECO:0007669"/>
    <property type="project" value="UniProtKB-KW"/>
</dbReference>
<evidence type="ECO:0000256" key="7">
    <source>
        <dbReference type="ARBA" id="ARBA00023242"/>
    </source>
</evidence>
<evidence type="ECO:0000259" key="10">
    <source>
        <dbReference type="PROSITE" id="PS50207"/>
    </source>
</evidence>
<feature type="compositionally biased region" description="Polar residues" evidence="9">
    <location>
        <begin position="681"/>
        <end position="698"/>
    </location>
</feature>
<dbReference type="Proteomes" id="UP000515158">
    <property type="component" value="Unplaced"/>
</dbReference>
<feature type="region of interest" description="Disordered" evidence="9">
    <location>
        <begin position="457"/>
        <end position="491"/>
    </location>
</feature>
<evidence type="ECO:0000256" key="5">
    <source>
        <dbReference type="ARBA" id="ARBA00022703"/>
    </source>
</evidence>
<keyword evidence="4" id="KW-0645">Protease</keyword>
<dbReference type="InterPro" id="IPR002138">
    <property type="entry name" value="Pept_C14_p10"/>
</dbReference>
<evidence type="ECO:0000259" key="11">
    <source>
        <dbReference type="PROSITE" id="PS50208"/>
    </source>
</evidence>
<dbReference type="SMART" id="SM00115">
    <property type="entry name" value="CASc"/>
    <property type="match status" value="1"/>
</dbReference>
<accession>A0A6P8Y0P6</accession>
<dbReference type="InterPro" id="IPR033467">
    <property type="entry name" value="Tesmin/TSO1-like_CXC"/>
</dbReference>
<name>A0A6P8Y0P6_THRPL</name>
<keyword evidence="7" id="KW-0539">Nucleus</keyword>
<feature type="region of interest" description="Disordered" evidence="9">
    <location>
        <begin position="681"/>
        <end position="708"/>
    </location>
</feature>
<dbReference type="RefSeq" id="XP_034233058.1">
    <property type="nucleotide sequence ID" value="XM_034377167.1"/>
</dbReference>
<proteinExistence type="inferred from homology"/>
<feature type="domain" description="CRC" evidence="12">
    <location>
        <begin position="569"/>
        <end position="686"/>
    </location>
</feature>
<comment type="similarity">
    <text evidence="2">Belongs to the lin-54 family.</text>
</comment>
<dbReference type="GO" id="GO:0004197">
    <property type="term" value="F:cysteine-type endopeptidase activity"/>
    <property type="evidence" value="ECO:0007669"/>
    <property type="project" value="InterPro"/>
</dbReference>
<dbReference type="GO" id="GO:0006508">
    <property type="term" value="P:proteolysis"/>
    <property type="evidence" value="ECO:0007669"/>
    <property type="project" value="UniProtKB-KW"/>
</dbReference>
<evidence type="ECO:0000256" key="6">
    <source>
        <dbReference type="ARBA" id="ARBA00022801"/>
    </source>
</evidence>
<feature type="region of interest" description="Disordered" evidence="9">
    <location>
        <begin position="601"/>
        <end position="647"/>
    </location>
</feature>
<dbReference type="PROSITE" id="PS50208">
    <property type="entry name" value="CASPASE_P20"/>
    <property type="match status" value="1"/>
</dbReference>
<gene>
    <name evidence="14 15" type="primary">LOC117640583</name>
</gene>
<keyword evidence="6" id="KW-0378">Hydrolase</keyword>
<feature type="domain" description="CRC" evidence="12">
    <location>
        <begin position="328"/>
        <end position="462"/>
    </location>
</feature>
<comment type="subcellular location">
    <subcellularLocation>
        <location evidence="1">Nucleus</location>
    </subcellularLocation>
</comment>
<dbReference type="RefSeq" id="XP_034233068.1">
    <property type="nucleotide sequence ID" value="XM_034377177.1"/>
</dbReference>
<dbReference type="PROSITE" id="PS50207">
    <property type="entry name" value="CASPASE_P10"/>
    <property type="match status" value="1"/>
</dbReference>
<evidence type="ECO:0000313" key="14">
    <source>
        <dbReference type="RefSeq" id="XP_034233058.1"/>
    </source>
</evidence>
<evidence type="ECO:0000256" key="3">
    <source>
        <dbReference type="ARBA" id="ARBA00010134"/>
    </source>
</evidence>
<feature type="domain" description="Caspase family p20" evidence="11">
    <location>
        <begin position="13"/>
        <end position="139"/>
    </location>
</feature>
<feature type="domain" description="Caspase family p10" evidence="10">
    <location>
        <begin position="163"/>
        <end position="256"/>
    </location>
</feature>
<feature type="compositionally biased region" description="Basic and acidic residues" evidence="9">
    <location>
        <begin position="383"/>
        <end position="398"/>
    </location>
</feature>
<dbReference type="PRINTS" id="PR00376">
    <property type="entry name" value="IL1BCENZYME"/>
</dbReference>
<dbReference type="InterPro" id="IPR005172">
    <property type="entry name" value="CRC"/>
</dbReference>
<dbReference type="InterPro" id="IPR002398">
    <property type="entry name" value="Pept_C14"/>
</dbReference>
<organism evidence="14">
    <name type="scientific">Thrips palmi</name>
    <name type="common">Melon thrips</name>
    <dbReference type="NCBI Taxonomy" id="161013"/>
    <lineage>
        <taxon>Eukaryota</taxon>
        <taxon>Metazoa</taxon>
        <taxon>Ecdysozoa</taxon>
        <taxon>Arthropoda</taxon>
        <taxon>Hexapoda</taxon>
        <taxon>Insecta</taxon>
        <taxon>Pterygota</taxon>
        <taxon>Neoptera</taxon>
        <taxon>Paraneoptera</taxon>
        <taxon>Thysanoptera</taxon>
        <taxon>Terebrantia</taxon>
        <taxon>Thripoidea</taxon>
        <taxon>Thripidae</taxon>
        <taxon>Thrips</taxon>
    </lineage>
</organism>
<evidence type="ECO:0000313" key="13">
    <source>
        <dbReference type="Proteomes" id="UP000515158"/>
    </source>
</evidence>
<feature type="compositionally biased region" description="Polar residues" evidence="9">
    <location>
        <begin position="601"/>
        <end position="622"/>
    </location>
</feature>
<dbReference type="InterPro" id="IPR015917">
    <property type="entry name" value="Pept_C14A"/>
</dbReference>
<dbReference type="AlphaFoldDB" id="A0A6P8Y0P6"/>
<dbReference type="InterPro" id="IPR001309">
    <property type="entry name" value="Pept_C14_p20"/>
</dbReference>
<evidence type="ECO:0000256" key="1">
    <source>
        <dbReference type="ARBA" id="ARBA00004123"/>
    </source>
</evidence>
<keyword evidence="13" id="KW-1185">Reference proteome</keyword>
<dbReference type="OrthoDB" id="6097640at2759"/>
<comment type="similarity">
    <text evidence="3 8">Belongs to the peptidase C14A family.</text>
</comment>
<sequence length="837" mass="89727">MAATTRAGSYPNSPGVALIINIKKFRNKPDKTRHGAEHDENYFNQLFGLLGFEVIRETDCTKEEFVRSLHKAMGHFVGDKFAGPFFLCIMSHGEQNGVMFNDGEILSREQIVSLFTEDHCKNLENRAKVVLIQACRGFNYLAAEPDGTAKEYRYEPKPSYKPDCVSADRKADVLVFQSCIDDRISFRSTELGSRFVYVFCQVVCKKLMSNQPCEIMDVTKDVNSEMKRLIDFEGAKVFATSEVTSSSLVKNLYLSIPERNWTLLKGVADEMRRISLVQHQDLADDGTSIWCTCKTGCRPTSLCRCQREGRPCGPGCHHAEKNAKCVNKSRRCACDSTCQTETCGCYKAGGSCGRDCHPRSSMCRNGEATPSTSATPPGSKSGEGPERHMAEARHRPEPRGLPGSSQGRRPHEADTGQGSDDSEARCGCKAGCGTRRCGCMKAGRGCNATCHPNASNCENRRERPRVGDVSAPAKGKDSRVTGDSTAGEDSVASCGCKTGCGTRRCGCLKVGKGCNAKCHPNANNCENKGGRGSTAPDSAGSVGQGKSKSSERWITSTTSEDSESDDSDATTKCGCKTGCGTLRCGCMKAGKGCSVKCHPSASNCENKGRNQSKPVAQSSGRLSSRHSRATEGWTASEDSESDDSDATTKCGCKTGCGTLRCGCMKAGKGCNAKCHPSATNCENKGRNQSKSVAQSSERLSSRHSRATEGWESVGSEAVTKCSCKTGCGSFRCGCMKAGQGCNVKCHPNESNCENKRERGADYAKNSIVGQRTAKEQTAHSHSSSSGVRQATEHSCRCLTGCGSATGTRRCGCNKAGKPCSAKCHPAPRDCANQNGEE</sequence>
<dbReference type="InterPro" id="IPR029030">
    <property type="entry name" value="Caspase-like_dom_sf"/>
</dbReference>
<dbReference type="PROSITE" id="PS51634">
    <property type="entry name" value="CRC"/>
    <property type="match status" value="2"/>
</dbReference>
<feature type="region of interest" description="Disordered" evidence="9">
    <location>
        <begin position="366"/>
        <end position="425"/>
    </location>
</feature>
<dbReference type="GO" id="GO:0005634">
    <property type="term" value="C:nucleus"/>
    <property type="evidence" value="ECO:0007669"/>
    <property type="project" value="UniProtKB-SubCell"/>
</dbReference>
<evidence type="ECO:0000256" key="2">
    <source>
        <dbReference type="ARBA" id="ARBA00007267"/>
    </source>
</evidence>
<evidence type="ECO:0000256" key="4">
    <source>
        <dbReference type="ARBA" id="ARBA00022670"/>
    </source>
</evidence>
<evidence type="ECO:0000256" key="8">
    <source>
        <dbReference type="RuleBase" id="RU003971"/>
    </source>
</evidence>
<dbReference type="Pfam" id="PF00656">
    <property type="entry name" value="Peptidase_C14"/>
    <property type="match status" value="1"/>
</dbReference>
<protein>
    <submittedName>
        <fullName evidence="14 15">Tenascin-X-like isoform X1</fullName>
    </submittedName>
</protein>
<dbReference type="PANTHER" id="PTHR47901:SF8">
    <property type="entry name" value="CASPASE-3"/>
    <property type="match status" value="1"/>
</dbReference>
<evidence type="ECO:0000313" key="15">
    <source>
        <dbReference type="RefSeq" id="XP_034233068.1"/>
    </source>
</evidence>
<dbReference type="SUPFAM" id="SSF52129">
    <property type="entry name" value="Caspase-like"/>
    <property type="match status" value="1"/>
</dbReference>
<evidence type="ECO:0000259" key="12">
    <source>
        <dbReference type="PROSITE" id="PS51634"/>
    </source>
</evidence>
<dbReference type="InterPro" id="IPR011600">
    <property type="entry name" value="Pept_C14_caspase"/>
</dbReference>
<dbReference type="SMART" id="SM01114">
    <property type="entry name" value="CXC"/>
    <property type="match status" value="6"/>
</dbReference>
<feature type="compositionally biased region" description="Polar residues" evidence="9">
    <location>
        <begin position="368"/>
        <end position="378"/>
    </location>
</feature>
<dbReference type="KEGG" id="tpal:117640583"/>
<dbReference type="GeneID" id="117640583"/>
<evidence type="ECO:0000256" key="9">
    <source>
        <dbReference type="SAM" id="MobiDB-lite"/>
    </source>
</evidence>
<reference evidence="14 15" key="1">
    <citation type="submission" date="2025-04" db="UniProtKB">
        <authorList>
            <consortium name="RefSeq"/>
        </authorList>
    </citation>
    <scope>IDENTIFICATION</scope>
    <source>
        <tissue evidence="14 15">Total insect</tissue>
    </source>
</reference>